<evidence type="ECO:0000256" key="2">
    <source>
        <dbReference type="ARBA" id="ARBA00022723"/>
    </source>
</evidence>
<feature type="domain" description="4Fe-4S" evidence="6">
    <location>
        <begin position="352"/>
        <end position="413"/>
    </location>
</feature>
<dbReference type="InterPro" id="IPR017896">
    <property type="entry name" value="4Fe4S_Fe-S-bd"/>
</dbReference>
<gene>
    <name evidence="7" type="ORF">H8709_01095</name>
</gene>
<dbReference type="Gene3D" id="3.30.70.20">
    <property type="match status" value="1"/>
</dbReference>
<keyword evidence="4" id="KW-0411">Iron-sulfur</keyword>
<dbReference type="SMART" id="SM00091">
    <property type="entry name" value="PAS"/>
    <property type="match status" value="1"/>
</dbReference>
<dbReference type="CDD" id="cd00130">
    <property type="entry name" value="PAS"/>
    <property type="match status" value="1"/>
</dbReference>
<dbReference type="InterPro" id="IPR035965">
    <property type="entry name" value="PAS-like_dom_sf"/>
</dbReference>
<dbReference type="InterPro" id="IPR050340">
    <property type="entry name" value="Cytosolic_Fe-S_CAF"/>
</dbReference>
<dbReference type="Pfam" id="PF02906">
    <property type="entry name" value="Fe_hyd_lg_C"/>
    <property type="match status" value="1"/>
</dbReference>
<dbReference type="InterPro" id="IPR009016">
    <property type="entry name" value="Fe_hydrogenase"/>
</dbReference>
<dbReference type="Gene3D" id="1.10.15.40">
    <property type="entry name" value="Electron transport complex subunit B, putative Fe-S cluster"/>
    <property type="match status" value="1"/>
</dbReference>
<dbReference type="Pfam" id="PF04060">
    <property type="entry name" value="FeS"/>
    <property type="match status" value="1"/>
</dbReference>
<evidence type="ECO:0000313" key="7">
    <source>
        <dbReference type="EMBL" id="MBC8569426.1"/>
    </source>
</evidence>
<proteinExistence type="predicted"/>
<dbReference type="PROSITE" id="PS51379">
    <property type="entry name" value="4FE4S_FER_2"/>
    <property type="match status" value="2"/>
</dbReference>
<dbReference type="Gene3D" id="3.40.950.10">
    <property type="entry name" value="Fe-only Hydrogenase (Larger Subunit), Chain L, domain 3"/>
    <property type="match status" value="1"/>
</dbReference>
<dbReference type="InterPro" id="IPR000014">
    <property type="entry name" value="PAS"/>
</dbReference>
<evidence type="ECO:0000256" key="1">
    <source>
        <dbReference type="ARBA" id="ARBA00022485"/>
    </source>
</evidence>
<dbReference type="InterPro" id="IPR004108">
    <property type="entry name" value="Fe_hydrogenase_lsu_C"/>
</dbReference>
<evidence type="ECO:0000313" key="8">
    <source>
        <dbReference type="Proteomes" id="UP000660861"/>
    </source>
</evidence>
<name>A0A926ECH8_9FIRM</name>
<dbReference type="GO" id="GO:0016301">
    <property type="term" value="F:kinase activity"/>
    <property type="evidence" value="ECO:0007669"/>
    <property type="project" value="UniProtKB-KW"/>
</dbReference>
<evidence type="ECO:0000256" key="3">
    <source>
        <dbReference type="ARBA" id="ARBA00023004"/>
    </source>
</evidence>
<dbReference type="SUPFAM" id="SSF53920">
    <property type="entry name" value="Fe-only hydrogenase"/>
    <property type="match status" value="1"/>
</dbReference>
<keyword evidence="1" id="KW-0004">4Fe-4S</keyword>
<organism evidence="7 8">
    <name type="scientific">Zongyangia hominis</name>
    <dbReference type="NCBI Taxonomy" id="2763677"/>
    <lineage>
        <taxon>Bacteria</taxon>
        <taxon>Bacillati</taxon>
        <taxon>Bacillota</taxon>
        <taxon>Clostridia</taxon>
        <taxon>Eubacteriales</taxon>
        <taxon>Oscillospiraceae</taxon>
        <taxon>Zongyangia</taxon>
    </lineage>
</organism>
<dbReference type="GO" id="GO:0046872">
    <property type="term" value="F:metal ion binding"/>
    <property type="evidence" value="ECO:0007669"/>
    <property type="project" value="UniProtKB-KW"/>
</dbReference>
<reference evidence="7" key="1">
    <citation type="submission" date="2020-08" db="EMBL/GenBank/DDBJ databases">
        <title>Genome public.</title>
        <authorList>
            <person name="Liu C."/>
            <person name="Sun Q."/>
        </authorList>
    </citation>
    <scope>NUCLEOTIDE SEQUENCE</scope>
    <source>
        <strain evidence="7">NSJ-54</strain>
    </source>
</reference>
<dbReference type="GO" id="GO:0051539">
    <property type="term" value="F:4 iron, 4 sulfur cluster binding"/>
    <property type="evidence" value="ECO:0007669"/>
    <property type="project" value="UniProtKB-KW"/>
</dbReference>
<dbReference type="InterPro" id="IPR007202">
    <property type="entry name" value="4Fe-4S_dom"/>
</dbReference>
<keyword evidence="8" id="KW-1185">Reference proteome</keyword>
<protein>
    <submittedName>
        <fullName evidence="7">Histidine kinase</fullName>
    </submittedName>
</protein>
<keyword evidence="7" id="KW-0808">Transferase</keyword>
<dbReference type="Pfam" id="PF13237">
    <property type="entry name" value="Fer4_10"/>
    <property type="match status" value="1"/>
</dbReference>
<dbReference type="SUPFAM" id="SSF55785">
    <property type="entry name" value="PYP-like sensor domain (PAS domain)"/>
    <property type="match status" value="1"/>
</dbReference>
<dbReference type="Gene3D" id="3.30.450.20">
    <property type="entry name" value="PAS domain"/>
    <property type="match status" value="1"/>
</dbReference>
<dbReference type="RefSeq" id="WP_262396525.1">
    <property type="nucleotide sequence ID" value="NZ_JACRTC010000001.1"/>
</dbReference>
<feature type="domain" description="4Fe-4S ferredoxin-type" evidence="5">
    <location>
        <begin position="2"/>
        <end position="30"/>
    </location>
</feature>
<dbReference type="Proteomes" id="UP000660861">
    <property type="component" value="Unassembled WGS sequence"/>
</dbReference>
<evidence type="ECO:0000259" key="5">
    <source>
        <dbReference type="PROSITE" id="PS51379"/>
    </source>
</evidence>
<keyword evidence="7" id="KW-0418">Kinase</keyword>
<dbReference type="PROSITE" id="PS51656">
    <property type="entry name" value="4FE4S"/>
    <property type="match status" value="1"/>
</dbReference>
<comment type="caution">
    <text evidence="7">The sequence shown here is derived from an EMBL/GenBank/DDBJ whole genome shotgun (WGS) entry which is preliminary data.</text>
</comment>
<dbReference type="EMBL" id="JACRTC010000001">
    <property type="protein sequence ID" value="MBC8569426.1"/>
    <property type="molecule type" value="Genomic_DNA"/>
</dbReference>
<dbReference type="SUPFAM" id="SSF54862">
    <property type="entry name" value="4Fe-4S ferredoxins"/>
    <property type="match status" value="1"/>
</dbReference>
<evidence type="ECO:0000256" key="4">
    <source>
        <dbReference type="ARBA" id="ARBA00023014"/>
    </source>
</evidence>
<keyword evidence="3" id="KW-0408">Iron</keyword>
<keyword evidence="2" id="KW-0479">Metal-binding</keyword>
<evidence type="ECO:0000259" key="6">
    <source>
        <dbReference type="PROSITE" id="PS51656"/>
    </source>
</evidence>
<sequence>MGVIELNIGNCHNCYKCIRECPVKAIAFKNGKATIIDDECILCGNCVQCCPQNAKFIKSDHHHVQELIAQGKRVYATVAPSWPGFFGTDDFSKLSAALKKLGFAGVEETAIGANETSREYANLMENGQMKNIIATACSSVVMLIERYYPELIKNLAPVSSPMMAHAKLMRETYGDIKVAFIGPCLSKKNEASDPLAGGFVNYALTFGGIQKWMDAQGVSLEEGDPEAAGVCNPVSRLYPKTTGILKTIPEEKFNHYRPIAVDGVDRCMEMFDAIRDGQVEGLFVEANICPGGCIGGPVMRMGQRSLLVTETMIDDDPMPQDENPAPTASIEFPHPRVFTNRSVQKDVPTEEEIRAILAKIGKLTPEDELNCGSCGYHSCREKAVAVFQGKADINMCLPFFRERAENISNTVTEYSPNAIIALDEDLNVQDLNPMAEDIYQITRADSIGLPIPAFYGEMDFDTAKREEKAVTKKVRVDESDKTVEQTILYIKEHGMYLVFVKDITDEEQHKQQLESLRDSTVDIAQNVIVKQMRVAQEIASLLGETTAETKVALTNLKKSMTELSKL</sequence>
<accession>A0A926ECH8</accession>
<dbReference type="PANTHER" id="PTHR11615">
    <property type="entry name" value="NITRATE, FORMATE, IRON DEHYDROGENASE"/>
    <property type="match status" value="1"/>
</dbReference>
<dbReference type="AlphaFoldDB" id="A0A926ECH8"/>
<feature type="domain" description="4Fe-4S ferredoxin-type" evidence="5">
    <location>
        <begin position="31"/>
        <end position="60"/>
    </location>
</feature>